<dbReference type="PROSITE" id="PS50043">
    <property type="entry name" value="HTH_LUXR_2"/>
    <property type="match status" value="1"/>
</dbReference>
<dbReference type="SUPFAM" id="SSF46894">
    <property type="entry name" value="C-terminal effector domain of the bipartite response regulators"/>
    <property type="match status" value="1"/>
</dbReference>
<dbReference type="CDD" id="cd06170">
    <property type="entry name" value="LuxR_C_like"/>
    <property type="match status" value="1"/>
</dbReference>
<keyword evidence="7" id="KW-1185">Reference proteome</keyword>
<name>A0A4R0H8H6_9ACTN</name>
<feature type="domain" description="HTH luxR-type" evidence="5">
    <location>
        <begin position="65"/>
        <end position="130"/>
    </location>
</feature>
<feature type="compositionally biased region" description="Polar residues" evidence="4">
    <location>
        <begin position="1"/>
        <end position="11"/>
    </location>
</feature>
<sequence length="130" mass="14259">MTQVNDRTPASSGVDITDPTQTPACVTRTYGFDANDNRLTKATAPAASDGSCATTVTRAFDTADTAARLWLLTDSERTIAEQVARGLTNRETAAMLFLSPHTVDYHLRQIFRTLGVQSRVELARIVERTR</sequence>
<dbReference type="PANTHER" id="PTHR44688:SF16">
    <property type="entry name" value="DNA-BINDING TRANSCRIPTIONAL ACTIVATOR DEVR_DOSR"/>
    <property type="match status" value="1"/>
</dbReference>
<protein>
    <submittedName>
        <fullName evidence="6">LuxR family transcriptional regulator</fullName>
    </submittedName>
</protein>
<dbReference type="EMBL" id="SJJZ01000004">
    <property type="protein sequence ID" value="TCC03969.1"/>
    <property type="molecule type" value="Genomic_DNA"/>
</dbReference>
<dbReference type="OrthoDB" id="483at2"/>
<keyword evidence="1" id="KW-0805">Transcription regulation</keyword>
<dbReference type="Pfam" id="PF00196">
    <property type="entry name" value="GerE"/>
    <property type="match status" value="1"/>
</dbReference>
<evidence type="ECO:0000313" key="7">
    <source>
        <dbReference type="Proteomes" id="UP000292346"/>
    </source>
</evidence>
<evidence type="ECO:0000256" key="2">
    <source>
        <dbReference type="ARBA" id="ARBA00023125"/>
    </source>
</evidence>
<evidence type="ECO:0000256" key="3">
    <source>
        <dbReference type="ARBA" id="ARBA00023163"/>
    </source>
</evidence>
<organism evidence="6 7">
    <name type="scientific">Kribbella soli</name>
    <dbReference type="NCBI Taxonomy" id="1124743"/>
    <lineage>
        <taxon>Bacteria</taxon>
        <taxon>Bacillati</taxon>
        <taxon>Actinomycetota</taxon>
        <taxon>Actinomycetes</taxon>
        <taxon>Propionibacteriales</taxon>
        <taxon>Kribbellaceae</taxon>
        <taxon>Kribbella</taxon>
    </lineage>
</organism>
<dbReference type="GO" id="GO:0006355">
    <property type="term" value="P:regulation of DNA-templated transcription"/>
    <property type="evidence" value="ECO:0007669"/>
    <property type="project" value="InterPro"/>
</dbReference>
<reference evidence="6 7" key="1">
    <citation type="submission" date="2019-02" db="EMBL/GenBank/DDBJ databases">
        <title>Kribbella capetownensis sp. nov. and Kribbella speibonae sp. nov., isolated from soil.</title>
        <authorList>
            <person name="Curtis S.M."/>
            <person name="Norton I."/>
            <person name="Everest G.J."/>
            <person name="Meyers P.R."/>
        </authorList>
    </citation>
    <scope>NUCLEOTIDE SEQUENCE [LARGE SCALE GENOMIC DNA]</scope>
    <source>
        <strain evidence="6 7">KCTC 29219</strain>
    </source>
</reference>
<proteinExistence type="predicted"/>
<dbReference type="InterPro" id="IPR016032">
    <property type="entry name" value="Sig_transdc_resp-reg_C-effctor"/>
</dbReference>
<dbReference type="AlphaFoldDB" id="A0A4R0H8H6"/>
<evidence type="ECO:0000259" key="5">
    <source>
        <dbReference type="PROSITE" id="PS50043"/>
    </source>
</evidence>
<dbReference type="SMART" id="SM00421">
    <property type="entry name" value="HTH_LUXR"/>
    <property type="match status" value="1"/>
</dbReference>
<dbReference type="PANTHER" id="PTHR44688">
    <property type="entry name" value="DNA-BINDING TRANSCRIPTIONAL ACTIVATOR DEVR_DOSR"/>
    <property type="match status" value="1"/>
</dbReference>
<dbReference type="Gene3D" id="1.10.10.10">
    <property type="entry name" value="Winged helix-like DNA-binding domain superfamily/Winged helix DNA-binding domain"/>
    <property type="match status" value="1"/>
</dbReference>
<dbReference type="GO" id="GO:0003677">
    <property type="term" value="F:DNA binding"/>
    <property type="evidence" value="ECO:0007669"/>
    <property type="project" value="UniProtKB-KW"/>
</dbReference>
<keyword evidence="3" id="KW-0804">Transcription</keyword>
<dbReference type="Proteomes" id="UP000292346">
    <property type="component" value="Unassembled WGS sequence"/>
</dbReference>
<dbReference type="InterPro" id="IPR000792">
    <property type="entry name" value="Tscrpt_reg_LuxR_C"/>
</dbReference>
<evidence type="ECO:0000256" key="4">
    <source>
        <dbReference type="SAM" id="MobiDB-lite"/>
    </source>
</evidence>
<feature type="region of interest" description="Disordered" evidence="4">
    <location>
        <begin position="1"/>
        <end position="20"/>
    </location>
</feature>
<evidence type="ECO:0000256" key="1">
    <source>
        <dbReference type="ARBA" id="ARBA00023015"/>
    </source>
</evidence>
<gene>
    <name evidence="6" type="ORF">E0H45_33245</name>
</gene>
<dbReference type="PRINTS" id="PR00038">
    <property type="entry name" value="HTHLUXR"/>
</dbReference>
<dbReference type="InterPro" id="IPR036388">
    <property type="entry name" value="WH-like_DNA-bd_sf"/>
</dbReference>
<evidence type="ECO:0000313" key="6">
    <source>
        <dbReference type="EMBL" id="TCC03969.1"/>
    </source>
</evidence>
<accession>A0A4R0H8H6</accession>
<comment type="caution">
    <text evidence="6">The sequence shown here is derived from an EMBL/GenBank/DDBJ whole genome shotgun (WGS) entry which is preliminary data.</text>
</comment>
<keyword evidence="2" id="KW-0238">DNA-binding</keyword>